<dbReference type="GeneTree" id="ENSGT00940000164945"/>
<organism evidence="7">
    <name type="scientific">Xenopus tropicalis</name>
    <name type="common">Western clawed frog</name>
    <name type="synonym">Silurana tropicalis</name>
    <dbReference type="NCBI Taxonomy" id="8364"/>
    <lineage>
        <taxon>Eukaryota</taxon>
        <taxon>Metazoa</taxon>
        <taxon>Chordata</taxon>
        <taxon>Craniata</taxon>
        <taxon>Vertebrata</taxon>
        <taxon>Euteleostomi</taxon>
        <taxon>Amphibia</taxon>
        <taxon>Batrachia</taxon>
        <taxon>Anura</taxon>
        <taxon>Pipoidea</taxon>
        <taxon>Pipidae</taxon>
        <taxon>Xenopodinae</taxon>
        <taxon>Xenopus</taxon>
        <taxon>Silurana</taxon>
    </lineage>
</organism>
<dbReference type="InParanoid" id="A0A803K6I4"/>
<evidence type="ECO:0000256" key="5">
    <source>
        <dbReference type="PROSITE-ProRule" id="PRU00309"/>
    </source>
</evidence>
<keyword evidence="3" id="KW-0862">Zinc</keyword>
<dbReference type="Pfam" id="PF20700">
    <property type="entry name" value="Mutator"/>
    <property type="match status" value="1"/>
</dbReference>
<dbReference type="SUPFAM" id="SSF57716">
    <property type="entry name" value="Glucocorticoid receptor-like (DNA-binding domain)"/>
    <property type="match status" value="1"/>
</dbReference>
<dbReference type="InterPro" id="IPR037660">
    <property type="entry name" value="CCDC51"/>
</dbReference>
<evidence type="ECO:0000259" key="6">
    <source>
        <dbReference type="PROSITE" id="PS50950"/>
    </source>
</evidence>
<keyword evidence="1" id="KW-0479">Metal-binding</keyword>
<reference evidence="7" key="2">
    <citation type="submission" date="2021-03" db="UniProtKB">
        <authorList>
            <consortium name="Ensembl"/>
        </authorList>
    </citation>
    <scope>IDENTIFICATION</scope>
</reference>
<protein>
    <recommendedName>
        <fullName evidence="6">THAP-type domain-containing protein</fullName>
    </recommendedName>
</protein>
<dbReference type="InterPro" id="IPR006612">
    <property type="entry name" value="THAP_Znf"/>
</dbReference>
<keyword evidence="4 5" id="KW-0238">DNA-binding</keyword>
<evidence type="ECO:0000256" key="1">
    <source>
        <dbReference type="ARBA" id="ARBA00022723"/>
    </source>
</evidence>
<feature type="domain" description="THAP-type" evidence="6">
    <location>
        <begin position="1"/>
        <end position="93"/>
    </location>
</feature>
<dbReference type="PROSITE" id="PS50950">
    <property type="entry name" value="ZF_THAP"/>
    <property type="match status" value="1"/>
</dbReference>
<dbReference type="Ensembl" id="ENSXETT00000107906">
    <property type="protein sequence ID" value="ENSXETP00000115871"/>
    <property type="gene ID" value="ENSXETG00000041953"/>
</dbReference>
<dbReference type="AlphaFoldDB" id="A0A803K6I4"/>
<evidence type="ECO:0000256" key="2">
    <source>
        <dbReference type="ARBA" id="ARBA00022771"/>
    </source>
</evidence>
<sequence length="733" mass="84101">MPSCIVRGCPHKTGQKAKYPDVTLHTFPHKLDLIKNWLRQTGQYAEINHVAERILQDIKKTSYRMCSNHFTEDCFMNLGSKRGLKPNSIPTQFVHRKVTAVLTAQEPVTNIPAAKRRRVEEDPMPTTSTIVRIISRLVTVQTQTERKYFKNSSTITDISYSARGDQTIHNGDESTEAGEWRIPKDHLYPVASATRGKPRFLQKTTEMPSLFIRDTGTHHDEPNFDIESISDEENIHDETLDSTSEHDQKLHSSHFGHDSMLSRQVEDINQRKFLVFEEQLDKLFYLCRCQHSSSSLCQAPIIKINKKLDGTLLEVRLQCLEGHESLVWTSQPLAGQVSLGNVAMANAVLLSGSSFTKIKEFMEILGMPFYSPTIYRRYQRDYVFPSIDLAWKREKVNLLSEMSDRAVVLAGDGQFNSPGYSSQFCTYTMMDVSTKKVIAFSIDQVVPGKTSGQMEAVAFERCLDDVKDQGTDVKLIITDRQPAVRQLMLSKYKSIDHQYDVWRVCKNVAKRLSAASKTRNGKAIAPWVEAITKHLWWCSQTCYRNVDVLIDKWKSVLYHISNRHTFPALKHYNKCHHKTWTAAQSECKRWIPPGHPAHTILTKIITDPKLIKDISQIGKFCHTEELENFHSKAFKFRPKGMCLGVDSMHARTMLAVLSHNRNTGRWKATNHDPRKSRLEVRQEGIRTTYPKRKEDSVAKPIYEQVTDPHIFDIMSDSARIAKGQLLHRWESRC</sequence>
<name>A0A803K6I4_XENTR</name>
<accession>A0A803K6I4</accession>
<reference evidence="7" key="1">
    <citation type="journal article" date="2010" name="Science">
        <title>The genome of the Western clawed frog Xenopus tropicalis.</title>
        <authorList>
            <person name="Hellsten U."/>
            <person name="Harland R.M."/>
            <person name="Gilchrist M.J."/>
            <person name="Hendrix D."/>
            <person name="Jurka J."/>
            <person name="Kapitonov V."/>
            <person name="Ovcharenko I."/>
            <person name="Putnam N.H."/>
            <person name="Shu S."/>
            <person name="Taher L."/>
            <person name="Blitz I.L."/>
            <person name="Blumberg B."/>
            <person name="Dichmann D.S."/>
            <person name="Dubchak I."/>
            <person name="Amaya E."/>
            <person name="Detter J.C."/>
            <person name="Fletcher R."/>
            <person name="Gerhard D.S."/>
            <person name="Goodstein D."/>
            <person name="Graves T."/>
            <person name="Grigoriev I.V."/>
            <person name="Grimwood J."/>
            <person name="Kawashima T."/>
            <person name="Lindquist E."/>
            <person name="Lucas S.M."/>
            <person name="Mead P.E."/>
            <person name="Mitros T."/>
            <person name="Ogino H."/>
            <person name="Ohta Y."/>
            <person name="Poliakov A.V."/>
            <person name="Pollet N."/>
            <person name="Robert J."/>
            <person name="Salamov A."/>
            <person name="Sater A.K."/>
            <person name="Schmutz J."/>
            <person name="Terry A."/>
            <person name="Vize P.D."/>
            <person name="Warren W.C."/>
            <person name="Wells D."/>
            <person name="Wills A."/>
            <person name="Wilson R.K."/>
            <person name="Zimmerman L.B."/>
            <person name="Zorn A.M."/>
            <person name="Grainger R."/>
            <person name="Grammer T."/>
            <person name="Khokha M.K."/>
            <person name="Richardson P.M."/>
            <person name="Rokhsar D.S."/>
        </authorList>
    </citation>
    <scope>NUCLEOTIDE SEQUENCE [LARGE SCALE GENOMIC DNA]</scope>
    <source>
        <strain evidence="7">Nigerian</strain>
    </source>
</reference>
<evidence type="ECO:0000256" key="4">
    <source>
        <dbReference type="ARBA" id="ARBA00023125"/>
    </source>
</evidence>
<proteinExistence type="predicted"/>
<dbReference type="InterPro" id="IPR049012">
    <property type="entry name" value="Mutator_transp_dom"/>
</dbReference>
<dbReference type="PANTHER" id="PTHR28624:SF1">
    <property type="entry name" value="MITOCHONDRIAL POTASSIUM CHANNEL"/>
    <property type="match status" value="1"/>
</dbReference>
<dbReference type="SMART" id="SM00692">
    <property type="entry name" value="DM3"/>
    <property type="match status" value="1"/>
</dbReference>
<keyword evidence="2 5" id="KW-0863">Zinc-finger</keyword>
<dbReference type="PANTHER" id="PTHR28624">
    <property type="entry name" value="COILED-COIL DOMAIN-CONTAINING PROTEIN 51"/>
    <property type="match status" value="1"/>
</dbReference>
<dbReference type="GO" id="GO:0008270">
    <property type="term" value="F:zinc ion binding"/>
    <property type="evidence" value="ECO:0007669"/>
    <property type="project" value="UniProtKB-KW"/>
</dbReference>
<dbReference type="GO" id="GO:0003677">
    <property type="term" value="F:DNA binding"/>
    <property type="evidence" value="ECO:0007669"/>
    <property type="project" value="UniProtKB-UniRule"/>
</dbReference>
<evidence type="ECO:0000256" key="3">
    <source>
        <dbReference type="ARBA" id="ARBA00022833"/>
    </source>
</evidence>
<dbReference type="SMART" id="SM00980">
    <property type="entry name" value="THAP"/>
    <property type="match status" value="1"/>
</dbReference>
<dbReference type="Pfam" id="PF05485">
    <property type="entry name" value="THAP"/>
    <property type="match status" value="1"/>
</dbReference>
<evidence type="ECO:0000313" key="7">
    <source>
        <dbReference type="Ensembl" id="ENSXETP00000115871"/>
    </source>
</evidence>